<evidence type="ECO:0000313" key="1">
    <source>
        <dbReference type="EMBL" id="AJI52407.1"/>
    </source>
</evidence>
<dbReference type="RefSeq" id="WP_044526668.1">
    <property type="nucleotide sequence ID" value="NZ_CP009440.1"/>
</dbReference>
<sequence>MNLNEIINKLSDKDINDLAKILGYNSTTNFQRTHDKFKQSETLSNWLGSGYYDLVNTAESFISRLAKIVDIDIEQDIVATKEYLIEKDKFKDSYIIAITDFKRGNQNNFTMGADLNKRKLSLYGNEELLFKSEQDVLDFIPQIIADHYKANANNILGNVMYYEVYLPFSKYKFLNIFI</sequence>
<organism evidence="1 2">
    <name type="scientific">Francisella philomiragia</name>
    <dbReference type="NCBI Taxonomy" id="28110"/>
    <lineage>
        <taxon>Bacteria</taxon>
        <taxon>Pseudomonadati</taxon>
        <taxon>Pseudomonadota</taxon>
        <taxon>Gammaproteobacteria</taxon>
        <taxon>Thiotrichales</taxon>
        <taxon>Francisellaceae</taxon>
        <taxon>Francisella</taxon>
    </lineage>
</organism>
<dbReference type="AlphaFoldDB" id="A0A0B6D262"/>
<dbReference type="EMBL" id="CP009440">
    <property type="protein sequence ID" value="AJI52407.1"/>
    <property type="molecule type" value="Genomic_DNA"/>
</dbReference>
<dbReference type="OrthoDB" id="5358624at2"/>
<gene>
    <name evidence="1" type="ORF">LA55_1598</name>
</gene>
<reference evidence="1 2" key="1">
    <citation type="journal article" date="2015" name="Genome Announc.">
        <title>Genome sequencing of 18 francisella strains to aid in assay development and testing.</title>
        <authorList>
            <person name="Johnson S.L."/>
            <person name="Daligault H.E."/>
            <person name="Davenport K.W."/>
            <person name="Coyne S.R."/>
            <person name="Frey K.G."/>
            <person name="Koroleva G.I."/>
            <person name="Broomall S.M."/>
            <person name="Bishop-Lilly K.A."/>
            <person name="Bruce D.C."/>
            <person name="Chertkov O."/>
            <person name="Freitas T."/>
            <person name="Jaissle J."/>
            <person name="Ladner J.T."/>
            <person name="Rosenzweig C.N."/>
            <person name="Gibbons H.S."/>
            <person name="Palacios G.F."/>
            <person name="Redden C.L."/>
            <person name="Xu Y."/>
            <person name="Minogue T.D."/>
            <person name="Chain P.S."/>
        </authorList>
    </citation>
    <scope>NUCLEOTIDE SEQUENCE [LARGE SCALE GENOMIC DNA]</scope>
    <source>
        <strain evidence="1 2">GA01-2794</strain>
    </source>
</reference>
<evidence type="ECO:0000313" key="2">
    <source>
        <dbReference type="Proteomes" id="UP000031830"/>
    </source>
</evidence>
<proteinExistence type="predicted"/>
<protein>
    <submittedName>
        <fullName evidence="1">Uncharacterized protein</fullName>
    </submittedName>
</protein>
<dbReference type="Proteomes" id="UP000031830">
    <property type="component" value="Chromosome"/>
</dbReference>
<name>A0A0B6D262_9GAMM</name>
<dbReference type="KEGG" id="fpz:LA55_1598"/>
<accession>A0A0B6D262</accession>